<dbReference type="Proteomes" id="UP000663421">
    <property type="component" value="Chromosome"/>
</dbReference>
<keyword evidence="2" id="KW-1185">Reference proteome</keyword>
<name>A0ABX6WA77_STRMQ</name>
<gene>
    <name evidence="1" type="ORF">I1A49_28705</name>
</gene>
<proteinExistence type="predicted"/>
<evidence type="ECO:0000313" key="1">
    <source>
        <dbReference type="EMBL" id="QPI58360.1"/>
    </source>
</evidence>
<accession>A0ABX6WA77</accession>
<sequence>MTTNATLWTPPNTRSVEALPVSEWWDAVRAAPAIGEHALGLLGDETGAVIQDEHGSLYWLVKVGSATSWHLREVRVLAELTDESTYLGVPPASWTTGPKTHWRVALSVDRCLTDAWRLWGALAEADRAVLGPVPQGRQTCYRCELPTDEPVIVDIEHGGSGAGRTVYACPPHARLYQRDPVTEAAAMRRALDQGRSR</sequence>
<reference evidence="1 2" key="1">
    <citation type="submission" date="2020-11" db="EMBL/GenBank/DDBJ databases">
        <title>Complete genome sequence unveiled secondary metabolic potentials in Streptomyces solisilvae HNM0141.</title>
        <authorList>
            <person name="Huang X."/>
        </authorList>
    </citation>
    <scope>NUCLEOTIDE SEQUENCE [LARGE SCALE GENOMIC DNA]</scope>
    <source>
        <strain evidence="1 2">HNM0141</strain>
    </source>
</reference>
<organism evidence="1 2">
    <name type="scientific">Streptomyces malaysiensis</name>
    <dbReference type="NCBI Taxonomy" id="92644"/>
    <lineage>
        <taxon>Bacteria</taxon>
        <taxon>Bacillati</taxon>
        <taxon>Actinomycetota</taxon>
        <taxon>Actinomycetes</taxon>
        <taxon>Kitasatosporales</taxon>
        <taxon>Streptomycetaceae</taxon>
        <taxon>Streptomyces</taxon>
        <taxon>Streptomyces violaceusniger group</taxon>
    </lineage>
</organism>
<protein>
    <submittedName>
        <fullName evidence="1">Uncharacterized protein</fullName>
    </submittedName>
</protein>
<dbReference type="EMBL" id="CP065050">
    <property type="protein sequence ID" value="QPI58360.1"/>
    <property type="molecule type" value="Genomic_DNA"/>
</dbReference>
<evidence type="ECO:0000313" key="2">
    <source>
        <dbReference type="Proteomes" id="UP000663421"/>
    </source>
</evidence>